<dbReference type="InterPro" id="IPR054465">
    <property type="entry name" value="Integrase_p58-like_C"/>
</dbReference>
<dbReference type="PANTHER" id="PTHR37984:SF15">
    <property type="entry name" value="INTEGRASE CATALYTIC DOMAIN-CONTAINING PROTEIN"/>
    <property type="match status" value="1"/>
</dbReference>
<feature type="compositionally biased region" description="Polar residues" evidence="1">
    <location>
        <begin position="352"/>
        <end position="362"/>
    </location>
</feature>
<feature type="domain" description="Integrase catalytic" evidence="2">
    <location>
        <begin position="33"/>
        <end position="194"/>
    </location>
</feature>
<dbReference type="InterPro" id="IPR050951">
    <property type="entry name" value="Retrovirus_Pol_polyprotein"/>
</dbReference>
<dbReference type="AlphaFoldDB" id="A0A8B8A153"/>
<keyword evidence="3" id="KW-1185">Reference proteome</keyword>
<dbReference type="PROSITE" id="PS50994">
    <property type="entry name" value="INTEGRASE"/>
    <property type="match status" value="1"/>
</dbReference>
<protein>
    <submittedName>
        <fullName evidence="4">Protein NYNRIN-like</fullName>
    </submittedName>
</protein>
<dbReference type="SUPFAM" id="SSF53098">
    <property type="entry name" value="Ribonuclease H-like"/>
    <property type="match status" value="1"/>
</dbReference>
<name>A0A8B8A153_ACAPL</name>
<dbReference type="PANTHER" id="PTHR37984">
    <property type="entry name" value="PROTEIN CBG26694"/>
    <property type="match status" value="1"/>
</dbReference>
<dbReference type="RefSeq" id="XP_022111409.1">
    <property type="nucleotide sequence ID" value="XM_022255717.1"/>
</dbReference>
<sequence>MAAEVRSVIRRCVECAKRKSPTKTRKAPLQQRAVGAPMERVALDIVGPLPETAKRNKYILVVGDYLSKWMEAYPLADQTAEAVAETFVKEFVCRFSVPEVLLSDQGSNFESQVFTEMCHILGIDKARTCPYNPKSDGLIERFNRTLVNMVPMMIEPERRQRDWDEKLPLATFAYRATPQESTGESPNMLMLGREVRLPIDLTTEATTDEKEPEGVVETDYANELRRRLRAAHERARICLLQSARRQKTCYDRRTTSPKLEPGNFVWLHNPAKKKGLSPKLQCRWEGPYLIMRRLLDVVYRIQRRKKGKMKVVHCDRLKPYAGELIKVWTIDAPTGDSSSPEAVRPACGGSGVSEQHATSPISNEGGELETPVSPETPNLHVEEGA</sequence>
<dbReference type="GeneID" id="110990635"/>
<dbReference type="InterPro" id="IPR001584">
    <property type="entry name" value="Integrase_cat-core"/>
</dbReference>
<dbReference type="InterPro" id="IPR012337">
    <property type="entry name" value="RNaseH-like_sf"/>
</dbReference>
<organism evidence="3 4">
    <name type="scientific">Acanthaster planci</name>
    <name type="common">Crown-of-thorns starfish</name>
    <dbReference type="NCBI Taxonomy" id="133434"/>
    <lineage>
        <taxon>Eukaryota</taxon>
        <taxon>Metazoa</taxon>
        <taxon>Echinodermata</taxon>
        <taxon>Eleutherozoa</taxon>
        <taxon>Asterozoa</taxon>
        <taxon>Asteroidea</taxon>
        <taxon>Valvatacea</taxon>
        <taxon>Valvatida</taxon>
        <taxon>Acanthasteridae</taxon>
        <taxon>Acanthaster</taxon>
    </lineage>
</organism>
<dbReference type="GO" id="GO:0003676">
    <property type="term" value="F:nucleic acid binding"/>
    <property type="evidence" value="ECO:0007669"/>
    <property type="project" value="InterPro"/>
</dbReference>
<accession>A0A8B8A153</accession>
<evidence type="ECO:0000259" key="2">
    <source>
        <dbReference type="PROSITE" id="PS50994"/>
    </source>
</evidence>
<feature type="region of interest" description="Disordered" evidence="1">
    <location>
        <begin position="334"/>
        <end position="385"/>
    </location>
</feature>
<reference evidence="4" key="1">
    <citation type="submission" date="2025-08" db="UniProtKB">
        <authorList>
            <consortium name="RefSeq"/>
        </authorList>
    </citation>
    <scope>IDENTIFICATION</scope>
</reference>
<evidence type="ECO:0000256" key="1">
    <source>
        <dbReference type="SAM" id="MobiDB-lite"/>
    </source>
</evidence>
<dbReference type="KEGG" id="aplc:110990635"/>
<evidence type="ECO:0000313" key="3">
    <source>
        <dbReference type="Proteomes" id="UP000694845"/>
    </source>
</evidence>
<dbReference type="Pfam" id="PF22938">
    <property type="entry name" value="Integrase_p58_C"/>
    <property type="match status" value="1"/>
</dbReference>
<dbReference type="InterPro" id="IPR036397">
    <property type="entry name" value="RNaseH_sf"/>
</dbReference>
<dbReference type="OrthoDB" id="10056831at2759"/>
<dbReference type="Proteomes" id="UP000694845">
    <property type="component" value="Unplaced"/>
</dbReference>
<dbReference type="Gene3D" id="3.30.420.10">
    <property type="entry name" value="Ribonuclease H-like superfamily/Ribonuclease H"/>
    <property type="match status" value="1"/>
</dbReference>
<dbReference type="OMA" id="TEMCHIL"/>
<proteinExistence type="predicted"/>
<gene>
    <name evidence="4" type="primary">LOC110990635</name>
</gene>
<dbReference type="FunFam" id="3.30.420.10:FF:000269">
    <property type="entry name" value="Uncharacterized protein"/>
    <property type="match status" value="1"/>
</dbReference>
<dbReference type="Pfam" id="PF00665">
    <property type="entry name" value="rve"/>
    <property type="match status" value="1"/>
</dbReference>
<dbReference type="GO" id="GO:0015074">
    <property type="term" value="P:DNA integration"/>
    <property type="evidence" value="ECO:0007669"/>
    <property type="project" value="InterPro"/>
</dbReference>
<evidence type="ECO:0000313" key="4">
    <source>
        <dbReference type="RefSeq" id="XP_022111409.1"/>
    </source>
</evidence>